<keyword evidence="2 5" id="KW-0489">Methyltransferase</keyword>
<protein>
    <submittedName>
        <fullName evidence="5">Class I SAM-dependent methyltransferase</fullName>
    </submittedName>
</protein>
<dbReference type="KEGG" id="nsh:GXM_08673"/>
<dbReference type="AlphaFoldDB" id="A0A5P8WH69"/>
<dbReference type="Proteomes" id="UP000326678">
    <property type="component" value="Chromosome Gxm2"/>
</dbReference>
<dbReference type="EMBL" id="CP045227">
    <property type="protein sequence ID" value="QFS51179.1"/>
    <property type="molecule type" value="Genomic_DNA"/>
</dbReference>
<dbReference type="InterPro" id="IPR029063">
    <property type="entry name" value="SAM-dependent_MTases_sf"/>
</dbReference>
<dbReference type="CDD" id="cd02440">
    <property type="entry name" value="AdoMet_MTases"/>
    <property type="match status" value="1"/>
</dbReference>
<sequence>MSNWIGDRGFFSSGKTVNIFSNPSESDREQNTFVDLSVMNRKRSESFNEVAEIYDAARPSYPSQLIEDVIEMANLPDSASILDIGTGTGKGTVPFAEKGYAIYCLEPGERLIAIASQNMRLYPKVTFETVTLEDWNLRPKAFDLAISAQAFHWVNREKGYPKVAQALKEKGYIAFFWNFSLLPNTSIFQALKETFQKYVPSTISNSKSSSVESLIKKRENWILNSFCFQNLVVKQYPWSINYDAERYLGLLKTQTAYQEFTEREKQDFSDAIIQILNAHGGYVTKPYLSVLFFAQKV</sequence>
<keyword evidence="6" id="KW-1185">Reference proteome</keyword>
<dbReference type="InterPro" id="IPR051052">
    <property type="entry name" value="Diverse_substrate_MTase"/>
</dbReference>
<dbReference type="Pfam" id="PF08241">
    <property type="entry name" value="Methyltransf_11"/>
    <property type="match status" value="1"/>
</dbReference>
<organism evidence="5 6">
    <name type="scientific">Nostoc sphaeroides CCNUC1</name>
    <dbReference type="NCBI Taxonomy" id="2653204"/>
    <lineage>
        <taxon>Bacteria</taxon>
        <taxon>Bacillati</taxon>
        <taxon>Cyanobacteriota</taxon>
        <taxon>Cyanophyceae</taxon>
        <taxon>Nostocales</taxon>
        <taxon>Nostocaceae</taxon>
        <taxon>Nostoc</taxon>
    </lineage>
</organism>
<evidence type="ECO:0000256" key="2">
    <source>
        <dbReference type="ARBA" id="ARBA00022603"/>
    </source>
</evidence>
<evidence type="ECO:0000313" key="5">
    <source>
        <dbReference type="EMBL" id="QFS51179.1"/>
    </source>
</evidence>
<dbReference type="PANTHER" id="PTHR44942:SF4">
    <property type="entry name" value="METHYLTRANSFERASE TYPE 11 DOMAIN-CONTAINING PROTEIN"/>
    <property type="match status" value="1"/>
</dbReference>
<evidence type="ECO:0000313" key="6">
    <source>
        <dbReference type="Proteomes" id="UP000326678"/>
    </source>
</evidence>
<proteinExistence type="inferred from homology"/>
<dbReference type="Gene3D" id="3.40.50.150">
    <property type="entry name" value="Vaccinia Virus protein VP39"/>
    <property type="match status" value="1"/>
</dbReference>
<reference evidence="5 6" key="1">
    <citation type="submission" date="2019-10" db="EMBL/GenBank/DDBJ databases">
        <title>Genomic and transcriptomic insights into the perfect genentic adaptation of a filamentous nitrogen-fixing cyanobacterium to rice fields.</title>
        <authorList>
            <person name="Chen Z."/>
        </authorList>
    </citation>
    <scope>NUCLEOTIDE SEQUENCE [LARGE SCALE GENOMIC DNA]</scope>
    <source>
        <strain evidence="5">CCNUC1</strain>
    </source>
</reference>
<dbReference type="PANTHER" id="PTHR44942">
    <property type="entry name" value="METHYLTRANSF_11 DOMAIN-CONTAINING PROTEIN"/>
    <property type="match status" value="1"/>
</dbReference>
<evidence type="ECO:0000256" key="1">
    <source>
        <dbReference type="ARBA" id="ARBA00008361"/>
    </source>
</evidence>
<evidence type="ECO:0000259" key="4">
    <source>
        <dbReference type="Pfam" id="PF08241"/>
    </source>
</evidence>
<gene>
    <name evidence="5" type="ORF">GXM_08673</name>
</gene>
<dbReference type="InterPro" id="IPR013216">
    <property type="entry name" value="Methyltransf_11"/>
</dbReference>
<comment type="similarity">
    <text evidence="1">Belongs to the methyltransferase superfamily.</text>
</comment>
<evidence type="ECO:0000256" key="3">
    <source>
        <dbReference type="ARBA" id="ARBA00022679"/>
    </source>
</evidence>
<name>A0A5P8WH69_9NOSO</name>
<accession>A0A5P8WH69</accession>
<dbReference type="GO" id="GO:0008757">
    <property type="term" value="F:S-adenosylmethionine-dependent methyltransferase activity"/>
    <property type="evidence" value="ECO:0007669"/>
    <property type="project" value="InterPro"/>
</dbReference>
<keyword evidence="3 5" id="KW-0808">Transferase</keyword>
<dbReference type="GO" id="GO:0032259">
    <property type="term" value="P:methylation"/>
    <property type="evidence" value="ECO:0007669"/>
    <property type="project" value="UniProtKB-KW"/>
</dbReference>
<feature type="domain" description="Methyltransferase type 11" evidence="4">
    <location>
        <begin position="82"/>
        <end position="175"/>
    </location>
</feature>
<dbReference type="SUPFAM" id="SSF53335">
    <property type="entry name" value="S-adenosyl-L-methionine-dependent methyltransferases"/>
    <property type="match status" value="1"/>
</dbReference>